<accession>A0AAV2I660</accession>
<dbReference type="GO" id="GO:0005829">
    <property type="term" value="C:cytosol"/>
    <property type="evidence" value="ECO:0007669"/>
    <property type="project" value="UniProtKB-ARBA"/>
</dbReference>
<sequence>MSDITISTSPLVSVLVTSTANPYGVERRFERALTISALKTKLELITGAFAQTMKLTAYTSENKLVCSLDNDEALLGSYPIDDGMTLHAEDSNLKPDEYSDTSKVEKFEISQEEYDKRQESMKAFKEKNKLGRFNKEEMMRKEAELKAKEEANEEKAKSFKVGDRCEVRVVGQPTRRGSVKYVGTTDFKPGVWVGVQYDEPHGKNDGTVGGKKYFECPPKYGGFVRPFQVEVGDFPEEGLALDDDEM</sequence>
<feature type="domain" description="CAP-Gly" evidence="5">
    <location>
        <begin position="183"/>
        <end position="225"/>
    </location>
</feature>
<dbReference type="InterPro" id="IPR029071">
    <property type="entry name" value="Ubiquitin-like_domsf"/>
</dbReference>
<protein>
    <recommendedName>
        <fullName evidence="5">CAP-Gly domain-containing protein</fullName>
    </recommendedName>
</protein>
<dbReference type="CDD" id="cd01789">
    <property type="entry name" value="Ubl_TBCB"/>
    <property type="match status" value="1"/>
</dbReference>
<dbReference type="InterPro" id="IPR036859">
    <property type="entry name" value="CAP-Gly_dom_sf"/>
</dbReference>
<comment type="similarity">
    <text evidence="4">Belongs to the TBCB family.</text>
</comment>
<dbReference type="AlphaFoldDB" id="A0AAV2I660"/>
<dbReference type="SMART" id="SM01052">
    <property type="entry name" value="CAP_GLY"/>
    <property type="match status" value="1"/>
</dbReference>
<comment type="subcellular location">
    <subcellularLocation>
        <location evidence="1">Cytoplasm</location>
    </subcellularLocation>
</comment>
<dbReference type="InterPro" id="IPR000626">
    <property type="entry name" value="Ubiquitin-like_dom"/>
</dbReference>
<evidence type="ECO:0000313" key="7">
    <source>
        <dbReference type="Proteomes" id="UP001497497"/>
    </source>
</evidence>
<dbReference type="Gene3D" id="2.30.30.190">
    <property type="entry name" value="CAP Gly-rich-like domain"/>
    <property type="match status" value="1"/>
</dbReference>
<dbReference type="PROSITE" id="PS00845">
    <property type="entry name" value="CAP_GLY_1"/>
    <property type="match status" value="1"/>
</dbReference>
<evidence type="ECO:0000256" key="4">
    <source>
        <dbReference type="ARBA" id="ARBA00025779"/>
    </source>
</evidence>
<organism evidence="6 7">
    <name type="scientific">Lymnaea stagnalis</name>
    <name type="common">Great pond snail</name>
    <name type="synonym">Helix stagnalis</name>
    <dbReference type="NCBI Taxonomy" id="6523"/>
    <lineage>
        <taxon>Eukaryota</taxon>
        <taxon>Metazoa</taxon>
        <taxon>Spiralia</taxon>
        <taxon>Lophotrochozoa</taxon>
        <taxon>Mollusca</taxon>
        <taxon>Gastropoda</taxon>
        <taxon>Heterobranchia</taxon>
        <taxon>Euthyneura</taxon>
        <taxon>Panpulmonata</taxon>
        <taxon>Hygrophila</taxon>
        <taxon>Lymnaeoidea</taxon>
        <taxon>Lymnaeidae</taxon>
        <taxon>Lymnaea</taxon>
    </lineage>
</organism>
<dbReference type="GO" id="GO:0007023">
    <property type="term" value="P:post-chaperonin tubulin folding pathway"/>
    <property type="evidence" value="ECO:0007669"/>
    <property type="project" value="InterPro"/>
</dbReference>
<keyword evidence="2" id="KW-0963">Cytoplasm</keyword>
<dbReference type="GO" id="GO:0051010">
    <property type="term" value="F:microtubule plus-end binding"/>
    <property type="evidence" value="ECO:0007669"/>
    <property type="project" value="TreeGrafter"/>
</dbReference>
<dbReference type="Pfam" id="PF14560">
    <property type="entry name" value="Ubiquitin_2"/>
    <property type="match status" value="1"/>
</dbReference>
<dbReference type="PROSITE" id="PS50245">
    <property type="entry name" value="CAP_GLY_2"/>
    <property type="match status" value="1"/>
</dbReference>
<evidence type="ECO:0000259" key="5">
    <source>
        <dbReference type="PROSITE" id="PS50245"/>
    </source>
</evidence>
<comment type="caution">
    <text evidence="6">The sequence shown here is derived from an EMBL/GenBank/DDBJ whole genome shotgun (WGS) entry which is preliminary data.</text>
</comment>
<dbReference type="PANTHER" id="PTHR18916">
    <property type="entry name" value="DYNACTIN 1-RELATED MICROTUBULE-BINDING"/>
    <property type="match status" value="1"/>
</dbReference>
<dbReference type="SUPFAM" id="SSF54236">
    <property type="entry name" value="Ubiquitin-like"/>
    <property type="match status" value="1"/>
</dbReference>
<keyword evidence="7" id="KW-1185">Reference proteome</keyword>
<dbReference type="GO" id="GO:0043014">
    <property type="term" value="F:alpha-tubulin binding"/>
    <property type="evidence" value="ECO:0007669"/>
    <property type="project" value="InterPro"/>
</dbReference>
<dbReference type="GO" id="GO:0007021">
    <property type="term" value="P:tubulin complex assembly"/>
    <property type="evidence" value="ECO:0007669"/>
    <property type="project" value="InterPro"/>
</dbReference>
<keyword evidence="3" id="KW-0143">Chaperone</keyword>
<proteinExistence type="inferred from homology"/>
<dbReference type="Gene3D" id="3.10.20.90">
    <property type="entry name" value="Phosphatidylinositol 3-kinase Catalytic Subunit, Chain A, domain 1"/>
    <property type="match status" value="1"/>
</dbReference>
<dbReference type="EMBL" id="CAXITT010000471">
    <property type="protein sequence ID" value="CAL1542131.1"/>
    <property type="molecule type" value="Genomic_DNA"/>
</dbReference>
<dbReference type="GO" id="GO:0005634">
    <property type="term" value="C:nucleus"/>
    <property type="evidence" value="ECO:0007669"/>
    <property type="project" value="TreeGrafter"/>
</dbReference>
<dbReference type="GO" id="GO:0005938">
    <property type="term" value="C:cell cortex"/>
    <property type="evidence" value="ECO:0007669"/>
    <property type="project" value="TreeGrafter"/>
</dbReference>
<evidence type="ECO:0000256" key="1">
    <source>
        <dbReference type="ARBA" id="ARBA00004496"/>
    </source>
</evidence>
<dbReference type="Proteomes" id="UP001497497">
    <property type="component" value="Unassembled WGS sequence"/>
</dbReference>
<name>A0AAV2I660_LYMST</name>
<dbReference type="Pfam" id="PF01302">
    <property type="entry name" value="CAP_GLY"/>
    <property type="match status" value="1"/>
</dbReference>
<dbReference type="PANTHER" id="PTHR18916:SF85">
    <property type="entry name" value="TUBULIN-FOLDING COFACTOR B"/>
    <property type="match status" value="1"/>
</dbReference>
<gene>
    <name evidence="6" type="ORF">GSLYS_00015737001</name>
</gene>
<dbReference type="SUPFAM" id="SSF74924">
    <property type="entry name" value="Cap-Gly domain"/>
    <property type="match status" value="1"/>
</dbReference>
<evidence type="ECO:0000313" key="6">
    <source>
        <dbReference type="EMBL" id="CAL1542131.1"/>
    </source>
</evidence>
<evidence type="ECO:0000256" key="3">
    <source>
        <dbReference type="ARBA" id="ARBA00023186"/>
    </source>
</evidence>
<reference evidence="6 7" key="1">
    <citation type="submission" date="2024-04" db="EMBL/GenBank/DDBJ databases">
        <authorList>
            <consortium name="Genoscope - CEA"/>
            <person name="William W."/>
        </authorList>
    </citation>
    <scope>NUCLEOTIDE SEQUENCE [LARGE SCALE GENOMIC DNA]</scope>
</reference>
<dbReference type="InterPro" id="IPR045172">
    <property type="entry name" value="TBCB_Ubl"/>
</dbReference>
<evidence type="ECO:0000256" key="2">
    <source>
        <dbReference type="ARBA" id="ARBA00022490"/>
    </source>
</evidence>
<dbReference type="FunFam" id="2.30.30.190:FF:000013">
    <property type="entry name" value="Tubulin-folding cofactor B"/>
    <property type="match status" value="1"/>
</dbReference>
<dbReference type="GO" id="GO:0035371">
    <property type="term" value="C:microtubule plus-end"/>
    <property type="evidence" value="ECO:0007669"/>
    <property type="project" value="TreeGrafter"/>
</dbReference>
<dbReference type="InterPro" id="IPR000938">
    <property type="entry name" value="CAP-Gly_domain"/>
</dbReference>
<dbReference type="GO" id="GO:0031122">
    <property type="term" value="P:cytoplasmic microtubule organization"/>
    <property type="evidence" value="ECO:0007669"/>
    <property type="project" value="TreeGrafter"/>
</dbReference>